<dbReference type="SMART" id="SM00388">
    <property type="entry name" value="HisKA"/>
    <property type="match status" value="1"/>
</dbReference>
<organism evidence="8">
    <name type="scientific">hydrothermal vent metagenome</name>
    <dbReference type="NCBI Taxonomy" id="652676"/>
    <lineage>
        <taxon>unclassified sequences</taxon>
        <taxon>metagenomes</taxon>
        <taxon>ecological metagenomes</taxon>
    </lineage>
</organism>
<evidence type="ECO:0000256" key="4">
    <source>
        <dbReference type="ARBA" id="ARBA00022679"/>
    </source>
</evidence>
<feature type="domain" description="Histidine kinase" evidence="7">
    <location>
        <begin position="120"/>
        <end position="338"/>
    </location>
</feature>
<dbReference type="InterPro" id="IPR050736">
    <property type="entry name" value="Sensor_HK_Regulatory"/>
</dbReference>
<evidence type="ECO:0000256" key="2">
    <source>
        <dbReference type="ARBA" id="ARBA00012438"/>
    </source>
</evidence>
<sequence length="338" mass="36082">GDGIGAVDLADTLVERESSRMPGVGPMLLYPVLDGEPELAALGFGRILVVPLRRGGVDLGWVVSADGSDTPYSSNDVRVTSAICAQAGLSLHTASLLETERSSVARLEELDRLKTAFVGAVSHELRTPLTAVIGYGEILAEQSDDPTIAIFVDEMRREAGVLESMIGNLLDTTRLEAGMLQLNRTMVDVVEIIRRAIEVVIHGHRTRTINLTEFGTPAACSGDAARLRQVFVNLIENAAKYSPGDQPIDVVVDWGLYSSLGTIVRVTVDDHGSGVPVNQRDAIFQRFHRLAADGGTPGTGIGLYLVRALVEAHGGIAEVVDRPGSTGARFLVELPIDL</sequence>
<accession>A0A3B0RE78</accession>
<dbReference type="Pfam" id="PF02518">
    <property type="entry name" value="HATPase_c"/>
    <property type="match status" value="1"/>
</dbReference>
<dbReference type="InterPro" id="IPR004358">
    <property type="entry name" value="Sig_transdc_His_kin-like_C"/>
</dbReference>
<dbReference type="InterPro" id="IPR003661">
    <property type="entry name" value="HisK_dim/P_dom"/>
</dbReference>
<dbReference type="InterPro" id="IPR036890">
    <property type="entry name" value="HATPase_C_sf"/>
</dbReference>
<dbReference type="CDD" id="cd00082">
    <property type="entry name" value="HisKA"/>
    <property type="match status" value="1"/>
</dbReference>
<keyword evidence="3" id="KW-0597">Phosphoprotein</keyword>
<evidence type="ECO:0000256" key="5">
    <source>
        <dbReference type="ARBA" id="ARBA00022777"/>
    </source>
</evidence>
<dbReference type="PANTHER" id="PTHR43711">
    <property type="entry name" value="TWO-COMPONENT HISTIDINE KINASE"/>
    <property type="match status" value="1"/>
</dbReference>
<dbReference type="Gene3D" id="3.30.450.40">
    <property type="match status" value="1"/>
</dbReference>
<reference evidence="8" key="1">
    <citation type="submission" date="2018-06" db="EMBL/GenBank/DDBJ databases">
        <authorList>
            <person name="Zhirakovskaya E."/>
        </authorList>
    </citation>
    <scope>NUCLEOTIDE SEQUENCE</scope>
</reference>
<dbReference type="Pfam" id="PF00512">
    <property type="entry name" value="HisKA"/>
    <property type="match status" value="1"/>
</dbReference>
<keyword evidence="5" id="KW-0418">Kinase</keyword>
<keyword evidence="4" id="KW-0808">Transferase</keyword>
<evidence type="ECO:0000259" key="7">
    <source>
        <dbReference type="PROSITE" id="PS50109"/>
    </source>
</evidence>
<dbReference type="SUPFAM" id="SSF55874">
    <property type="entry name" value="ATPase domain of HSP90 chaperone/DNA topoisomerase II/histidine kinase"/>
    <property type="match status" value="1"/>
</dbReference>
<proteinExistence type="predicted"/>
<dbReference type="PANTHER" id="PTHR43711:SF1">
    <property type="entry name" value="HISTIDINE KINASE 1"/>
    <property type="match status" value="1"/>
</dbReference>
<dbReference type="EMBL" id="UOEK01000014">
    <property type="protein sequence ID" value="VAV91644.1"/>
    <property type="molecule type" value="Genomic_DNA"/>
</dbReference>
<dbReference type="Gene3D" id="3.30.565.10">
    <property type="entry name" value="Histidine kinase-like ATPase, C-terminal domain"/>
    <property type="match status" value="1"/>
</dbReference>
<dbReference type="Gene3D" id="1.10.287.130">
    <property type="match status" value="1"/>
</dbReference>
<dbReference type="SUPFAM" id="SSF55781">
    <property type="entry name" value="GAF domain-like"/>
    <property type="match status" value="1"/>
</dbReference>
<evidence type="ECO:0000313" key="8">
    <source>
        <dbReference type="EMBL" id="VAV91644.1"/>
    </source>
</evidence>
<dbReference type="InterPro" id="IPR029016">
    <property type="entry name" value="GAF-like_dom_sf"/>
</dbReference>
<dbReference type="AlphaFoldDB" id="A0A3B0RE78"/>
<dbReference type="SMART" id="SM00387">
    <property type="entry name" value="HATPase_c"/>
    <property type="match status" value="1"/>
</dbReference>
<comment type="catalytic activity">
    <reaction evidence="1">
        <text>ATP + protein L-histidine = ADP + protein N-phospho-L-histidine.</text>
        <dbReference type="EC" id="2.7.13.3"/>
    </reaction>
</comment>
<protein>
    <recommendedName>
        <fullName evidence="2">histidine kinase</fullName>
        <ecNumber evidence="2">2.7.13.3</ecNumber>
    </recommendedName>
</protein>
<name>A0A3B0RE78_9ZZZZ</name>
<keyword evidence="6" id="KW-0902">Two-component regulatory system</keyword>
<evidence type="ECO:0000256" key="6">
    <source>
        <dbReference type="ARBA" id="ARBA00023012"/>
    </source>
</evidence>
<evidence type="ECO:0000256" key="1">
    <source>
        <dbReference type="ARBA" id="ARBA00000085"/>
    </source>
</evidence>
<evidence type="ECO:0000256" key="3">
    <source>
        <dbReference type="ARBA" id="ARBA00022553"/>
    </source>
</evidence>
<gene>
    <name evidence="8" type="ORF">MNBD_ACTINO02-3324</name>
</gene>
<dbReference type="InterPro" id="IPR003594">
    <property type="entry name" value="HATPase_dom"/>
</dbReference>
<dbReference type="InterPro" id="IPR005467">
    <property type="entry name" value="His_kinase_dom"/>
</dbReference>
<dbReference type="PROSITE" id="PS50109">
    <property type="entry name" value="HIS_KIN"/>
    <property type="match status" value="1"/>
</dbReference>
<feature type="non-terminal residue" evidence="8">
    <location>
        <position position="1"/>
    </location>
</feature>
<dbReference type="EC" id="2.7.13.3" evidence="2"/>
<dbReference type="PRINTS" id="PR00344">
    <property type="entry name" value="BCTRLSENSOR"/>
</dbReference>
<dbReference type="GO" id="GO:0000155">
    <property type="term" value="F:phosphorelay sensor kinase activity"/>
    <property type="evidence" value="ECO:0007669"/>
    <property type="project" value="InterPro"/>
</dbReference>
<dbReference type="InterPro" id="IPR036097">
    <property type="entry name" value="HisK_dim/P_sf"/>
</dbReference>
<dbReference type="SUPFAM" id="SSF47384">
    <property type="entry name" value="Homodimeric domain of signal transducing histidine kinase"/>
    <property type="match status" value="1"/>
</dbReference>